<reference evidence="1 2" key="1">
    <citation type="submission" date="2016-09" db="EMBL/GenBank/DDBJ databases">
        <title>Extensive genetic diversity and differential bi-allelic expression allows diatom success in the polar Southern Ocean.</title>
        <authorList>
            <consortium name="DOE Joint Genome Institute"/>
            <person name="Mock T."/>
            <person name="Otillar R.P."/>
            <person name="Strauss J."/>
            <person name="Dupont C."/>
            <person name="Frickenhaus S."/>
            <person name="Maumus F."/>
            <person name="Mcmullan M."/>
            <person name="Sanges R."/>
            <person name="Schmutz J."/>
            <person name="Toseland A."/>
            <person name="Valas R."/>
            <person name="Veluchamy A."/>
            <person name="Ward B.J."/>
            <person name="Allen A."/>
            <person name="Barry K."/>
            <person name="Falciatore A."/>
            <person name="Ferrante M."/>
            <person name="Fortunato A.E."/>
            <person name="Gloeckner G."/>
            <person name="Gruber A."/>
            <person name="Hipkin R."/>
            <person name="Janech M."/>
            <person name="Kroth P."/>
            <person name="Leese F."/>
            <person name="Lindquist E."/>
            <person name="Lyon B.R."/>
            <person name="Martin J."/>
            <person name="Mayer C."/>
            <person name="Parker M."/>
            <person name="Quesneville H."/>
            <person name="Raymond J."/>
            <person name="Uhlig C."/>
            <person name="Valentin K.U."/>
            <person name="Worden A.Z."/>
            <person name="Armbrust E.V."/>
            <person name="Bowler C."/>
            <person name="Green B."/>
            <person name="Moulton V."/>
            <person name="Van Oosterhout C."/>
            <person name="Grigoriev I."/>
        </authorList>
    </citation>
    <scope>NUCLEOTIDE SEQUENCE [LARGE SCALE GENOMIC DNA]</scope>
    <source>
        <strain evidence="1 2">CCMP1102</strain>
    </source>
</reference>
<evidence type="ECO:0000313" key="1">
    <source>
        <dbReference type="EMBL" id="OEU06704.1"/>
    </source>
</evidence>
<proteinExistence type="predicted"/>
<name>A0A1E7ELE8_9STRA</name>
<keyword evidence="2" id="KW-1185">Reference proteome</keyword>
<dbReference type="InParanoid" id="A0A1E7ELE8"/>
<protein>
    <submittedName>
        <fullName evidence="1">Uncharacterized protein</fullName>
    </submittedName>
</protein>
<dbReference type="KEGG" id="fcy:FRACYDRAFT_253777"/>
<sequence length="201" mass="23346">MESKHKNDDHRTSEEMIKQFPVVPQEAINEFYSQKGNVNHEYPRPIKKELIYNTPFVEDADNTFIPFIDNVINEQESSTIVDGIEFFPTDPHPYRTGTIIKEDRHLYQKREMDGTIDNCKQYNINANDLSAVMNPLKLQMTEPTEIDYESKRKYFAHLPASVVKLTFKHTTQNMSLQPSSYLHKMLKSPNPSANLKHGSSR</sequence>
<dbReference type="AlphaFoldDB" id="A0A1E7ELE8"/>
<dbReference type="Proteomes" id="UP000095751">
    <property type="component" value="Unassembled WGS sequence"/>
</dbReference>
<dbReference type="EMBL" id="KV784402">
    <property type="protein sequence ID" value="OEU06704.1"/>
    <property type="molecule type" value="Genomic_DNA"/>
</dbReference>
<gene>
    <name evidence="1" type="ORF">FRACYDRAFT_253777</name>
</gene>
<organism evidence="1 2">
    <name type="scientific">Fragilariopsis cylindrus CCMP1102</name>
    <dbReference type="NCBI Taxonomy" id="635003"/>
    <lineage>
        <taxon>Eukaryota</taxon>
        <taxon>Sar</taxon>
        <taxon>Stramenopiles</taxon>
        <taxon>Ochrophyta</taxon>
        <taxon>Bacillariophyta</taxon>
        <taxon>Bacillariophyceae</taxon>
        <taxon>Bacillariophycidae</taxon>
        <taxon>Bacillariales</taxon>
        <taxon>Bacillariaceae</taxon>
        <taxon>Fragilariopsis</taxon>
    </lineage>
</organism>
<accession>A0A1E7ELE8</accession>
<evidence type="ECO:0000313" key="2">
    <source>
        <dbReference type="Proteomes" id="UP000095751"/>
    </source>
</evidence>